<feature type="region of interest" description="Disordered" evidence="1">
    <location>
        <begin position="651"/>
        <end position="910"/>
    </location>
</feature>
<feature type="compositionally biased region" description="Acidic residues" evidence="1">
    <location>
        <begin position="550"/>
        <end position="562"/>
    </location>
</feature>
<dbReference type="InterPro" id="IPR015425">
    <property type="entry name" value="FH2_Formin"/>
</dbReference>
<evidence type="ECO:0000259" key="2">
    <source>
        <dbReference type="PROSITE" id="PS51182"/>
    </source>
</evidence>
<feature type="compositionally biased region" description="Basic and acidic residues" evidence="1">
    <location>
        <begin position="1227"/>
        <end position="1238"/>
    </location>
</feature>
<dbReference type="SMART" id="SM00498">
    <property type="entry name" value="FH2"/>
    <property type="match status" value="1"/>
</dbReference>
<accession>A0A2V3J3U3</accession>
<dbReference type="EMBL" id="NBIV01000008">
    <property type="protein sequence ID" value="PXF49126.1"/>
    <property type="molecule type" value="Genomic_DNA"/>
</dbReference>
<feature type="region of interest" description="Disordered" evidence="1">
    <location>
        <begin position="543"/>
        <end position="569"/>
    </location>
</feature>
<feature type="compositionally biased region" description="Pro residues" evidence="1">
    <location>
        <begin position="729"/>
        <end position="740"/>
    </location>
</feature>
<feature type="domain" description="FH2" evidence="3">
    <location>
        <begin position="899"/>
        <end position="1348"/>
    </location>
</feature>
<protein>
    <submittedName>
        <fullName evidence="4">Formin-F</fullName>
    </submittedName>
</protein>
<dbReference type="InterPro" id="IPR029021">
    <property type="entry name" value="Prot-tyrosine_phosphatase-like"/>
</dbReference>
<keyword evidence="5" id="KW-1185">Reference proteome</keyword>
<evidence type="ECO:0000259" key="3">
    <source>
        <dbReference type="PROSITE" id="PS51444"/>
    </source>
</evidence>
<dbReference type="PANTHER" id="PTHR45725">
    <property type="entry name" value="FORMIN HOMOLOGY 2 FAMILY MEMBER"/>
    <property type="match status" value="1"/>
</dbReference>
<dbReference type="InterPro" id="IPR051425">
    <property type="entry name" value="Formin_Homology"/>
</dbReference>
<sequence length="1383" mass="151045">MKGIFQTFYKKPKAHRKVAELVDGVLIALYDPDSFEADMGAALQKIYKKYGETRKVLVLDVGANDGEKWTEDILPGVLATTPVHLGPYYLVPSLSSIFEVCADAHDWLSNGFKSGLQHIVLIVARNQLCEEYRPLTIIALIACAYMAYVSLTENGIAALEHFKEIVKETGMCSDRQVQQDILNPNLYQYLRYFTMLRINRRFPNNRPLQIAKILVQGWVRIDDQPWNPIIRIYQAGRNNVAHCTTIMQSTDAGSEAAIGTGFTNFVLNDEIIAGDVIIVFEHWVPLSDVTKPLFIIARHTGFLEPPYHRVPQKDLKVAPGIASKLELDKDLGVDMFFESVDPPQGVRKDDFSEGAMIKYAEKYGDAKAGLIGHVADLYEIVEEIATNAPSAPPPTMQAIVEPTYAQGNRNVDFMDEIRQKNAEREKRIQEQAAFEGNESQRKAKLLEQVFGCEVGVEEVDEFVEVFMRYNEATSEQHGDKVDRQRTAEELLSKTFTGRSHSAHRAMEASSEEDGFSDIAKFIHEEELDEEELGDISLLKDKLAQKRSSDSEDSDRTEDSEEDRENRDADVLREAVQVLLKGVKKTGRADRFRADDVLKNADSLNNGDVNENEIISQITGALAALVNESRAPENEGSGRKFFSAQELVDKVKVMRHETDPSTSGEASASGVPHPPPIPGASVVHEHGKAPTGPPLPPGIGGAAPSGGAPPPPPPPPPPRRPLTRPSGAAAPPPPPPPPSRSRPPSSSSGGAGPPPPPPLRSRPPSSPSGGAGPPPPPPPPPPRSRVQRPSPGDAPPPPPPPPPPPGSKSAIPPPPPIGGSKKQGIPPLPPLLAGLKKSSGPPPPPPPVSGLKKGSAAPLPPPMPGLRKPRGPPKAPPKGGLKTPADSTAPKAPVPGSSTPKSQVQKRNDTKRLNWATISNVKVSKTLYAKEEFQNIVALDEDTEKDLLEIFSNRPQPRLQNANEEQKTEKQGGSHAAGILEQRKMQNTLIMLRKFKVSPKQITEAVRSLDPLSTQLSLDNVSALISNAFKPEELEMAKNFAAPEEEVAKLNPAESLAYHVARVPRWTAKVKAMMTMRTAEEVEDEIRVSLTDVISASKEVLNSDRLQKILAMVLAIGNFLNAGTAKGSARGFKLEALTKLSEIKSREKGTSLLHYIADLAERKSPDTLLFAEDMPHVVKARRVVKEDIKRELTTFQRAVAMLGKELTEIVKEEQAKGGDSQSTGSGDPSKENGDSKKQPTNDVADGNDTAGEGNDESTQDSRNPLEVAKETYTKAEAAIEDLLKLQEEMLRTFMELAVLLGEDSKSVKVEDLFMTLWTFMEAFGQAVKDNKKRAEENARKEKRAKREAEDRKLREEHEKIKQSAASKVASEDGNVSIPTGVRSD</sequence>
<dbReference type="Gene3D" id="1.20.58.2220">
    <property type="entry name" value="Formin, FH2 domain"/>
    <property type="match status" value="1"/>
</dbReference>
<evidence type="ECO:0000256" key="1">
    <source>
        <dbReference type="SAM" id="MobiDB-lite"/>
    </source>
</evidence>
<feature type="compositionally biased region" description="Pro residues" evidence="1">
    <location>
        <begin position="791"/>
        <end position="816"/>
    </location>
</feature>
<feature type="compositionally biased region" description="Low complexity" evidence="1">
    <location>
        <begin position="817"/>
        <end position="838"/>
    </location>
</feature>
<feature type="compositionally biased region" description="Pro residues" evidence="1">
    <location>
        <begin position="751"/>
        <end position="782"/>
    </location>
</feature>
<feature type="region of interest" description="Disordered" evidence="1">
    <location>
        <begin position="1211"/>
        <end position="1265"/>
    </location>
</feature>
<proteinExistence type="predicted"/>
<feature type="region of interest" description="Disordered" evidence="1">
    <location>
        <begin position="952"/>
        <end position="979"/>
    </location>
</feature>
<feature type="compositionally biased region" description="Polar residues" evidence="1">
    <location>
        <begin position="952"/>
        <end position="962"/>
    </location>
</feature>
<dbReference type="Proteomes" id="UP000247409">
    <property type="component" value="Unassembled WGS sequence"/>
</dbReference>
<feature type="compositionally biased region" description="Polar residues" evidence="1">
    <location>
        <begin position="895"/>
        <end position="904"/>
    </location>
</feature>
<dbReference type="PROSITE" id="PS51444">
    <property type="entry name" value="FH2"/>
    <property type="match status" value="1"/>
</dbReference>
<gene>
    <name evidence="4" type="ORF">BWQ96_01075</name>
</gene>
<dbReference type="SUPFAM" id="SSF101447">
    <property type="entry name" value="Formin homology 2 domain (FH2 domain)"/>
    <property type="match status" value="1"/>
</dbReference>
<name>A0A2V3J3U3_9FLOR</name>
<dbReference type="PANTHER" id="PTHR45725:SF1">
    <property type="entry name" value="DISHEVELLED ASSOCIATED ACTIVATOR OF MORPHOGENESIS, ISOFORM D"/>
    <property type="match status" value="1"/>
</dbReference>
<feature type="region of interest" description="Disordered" evidence="1">
    <location>
        <begin position="1328"/>
        <end position="1383"/>
    </location>
</feature>
<dbReference type="Gene3D" id="3.90.190.10">
    <property type="entry name" value="Protein tyrosine phosphatase superfamily"/>
    <property type="match status" value="1"/>
</dbReference>
<dbReference type="InterPro" id="IPR042201">
    <property type="entry name" value="FH2_Formin_sf"/>
</dbReference>
<feature type="compositionally biased region" description="Basic and acidic residues" evidence="1">
    <location>
        <begin position="1328"/>
        <end position="1360"/>
    </location>
</feature>
<evidence type="ECO:0000313" key="4">
    <source>
        <dbReference type="EMBL" id="PXF49126.1"/>
    </source>
</evidence>
<evidence type="ECO:0000313" key="5">
    <source>
        <dbReference type="Proteomes" id="UP000247409"/>
    </source>
</evidence>
<dbReference type="PROSITE" id="PS51182">
    <property type="entry name" value="C2_TENSIN"/>
    <property type="match status" value="1"/>
</dbReference>
<comment type="caution">
    <text evidence="4">The sequence shown here is derived from an EMBL/GenBank/DDBJ whole genome shotgun (WGS) entry which is preliminary data.</text>
</comment>
<organism evidence="4 5">
    <name type="scientific">Gracilariopsis chorda</name>
    <dbReference type="NCBI Taxonomy" id="448386"/>
    <lineage>
        <taxon>Eukaryota</taxon>
        <taxon>Rhodophyta</taxon>
        <taxon>Florideophyceae</taxon>
        <taxon>Rhodymeniophycidae</taxon>
        <taxon>Gracilariales</taxon>
        <taxon>Gracilariaceae</taxon>
        <taxon>Gracilariopsis</taxon>
    </lineage>
</organism>
<dbReference type="InterPro" id="IPR014020">
    <property type="entry name" value="Tensin_C2-dom"/>
</dbReference>
<feature type="compositionally biased region" description="Pro residues" evidence="1">
    <location>
        <begin position="706"/>
        <end position="719"/>
    </location>
</feature>
<dbReference type="OrthoDB" id="5561at2759"/>
<reference evidence="4 5" key="1">
    <citation type="journal article" date="2018" name="Mol. Biol. Evol.">
        <title>Analysis of the draft genome of the red seaweed Gracilariopsis chorda provides insights into genome size evolution in Rhodophyta.</title>
        <authorList>
            <person name="Lee J."/>
            <person name="Yang E.C."/>
            <person name="Graf L."/>
            <person name="Yang J.H."/>
            <person name="Qiu H."/>
            <person name="Zel Zion U."/>
            <person name="Chan C.X."/>
            <person name="Stephens T.G."/>
            <person name="Weber A.P.M."/>
            <person name="Boo G.H."/>
            <person name="Boo S.M."/>
            <person name="Kim K.M."/>
            <person name="Shin Y."/>
            <person name="Jung M."/>
            <person name="Lee S.J."/>
            <person name="Yim H.S."/>
            <person name="Lee J.H."/>
            <person name="Bhattacharya D."/>
            <person name="Yoon H.S."/>
        </authorList>
    </citation>
    <scope>NUCLEOTIDE SEQUENCE [LARGE SCALE GENOMIC DNA]</scope>
    <source>
        <strain evidence="4 5">SKKU-2015</strain>
        <tissue evidence="4">Whole body</tissue>
    </source>
</reference>
<dbReference type="Pfam" id="PF02181">
    <property type="entry name" value="FH2"/>
    <property type="match status" value="1"/>
</dbReference>
<feature type="domain" description="C2 tensin-type" evidence="2">
    <location>
        <begin position="205"/>
        <end position="340"/>
    </location>
</feature>